<dbReference type="EMBL" id="ACJM01000006">
    <property type="protein sequence ID" value="EEG77672.1"/>
    <property type="molecule type" value="Genomic_DNA"/>
</dbReference>
<keyword evidence="4 6" id="KW-0472">Membrane</keyword>
<evidence type="ECO:0000256" key="2">
    <source>
        <dbReference type="ARBA" id="ARBA00022692"/>
    </source>
</evidence>
<dbReference type="AlphaFoldDB" id="C0GFY3"/>
<keyword evidence="2 6" id="KW-0812">Transmembrane</keyword>
<evidence type="ECO:0000313" key="8">
    <source>
        <dbReference type="EMBL" id="EEG77672.1"/>
    </source>
</evidence>
<feature type="transmembrane region" description="Helical" evidence="6">
    <location>
        <begin position="7"/>
        <end position="32"/>
    </location>
</feature>
<dbReference type="GO" id="GO:0005886">
    <property type="term" value="C:plasma membrane"/>
    <property type="evidence" value="ECO:0007669"/>
    <property type="project" value="InterPro"/>
</dbReference>
<feature type="domain" description="Lipopolysaccharide assembly protein A" evidence="7">
    <location>
        <begin position="21"/>
        <end position="89"/>
    </location>
</feature>
<comment type="caution">
    <text evidence="8">The sequence shown here is derived from an EMBL/GenBank/DDBJ whole genome shotgun (WGS) entry which is preliminary data.</text>
</comment>
<keyword evidence="1" id="KW-1003">Cell membrane</keyword>
<evidence type="ECO:0000256" key="6">
    <source>
        <dbReference type="SAM" id="Phobius"/>
    </source>
</evidence>
<dbReference type="PANTHER" id="PTHR41335">
    <property type="entry name" value="MEMBRANE PROTEIN-RELATED"/>
    <property type="match status" value="1"/>
</dbReference>
<name>C0GFY3_DETAL</name>
<accession>C0GFY3</accession>
<dbReference type="Proteomes" id="UP000006443">
    <property type="component" value="Unassembled WGS sequence"/>
</dbReference>
<protein>
    <recommendedName>
        <fullName evidence="7">Lipopolysaccharide assembly protein A domain-containing protein</fullName>
    </recommendedName>
</protein>
<reference evidence="8 9" key="1">
    <citation type="submission" date="2009-02" db="EMBL/GenBank/DDBJ databases">
        <title>Sequencing of the draft genome and assembly of Dethiobacter alkaliphilus AHT 1.</title>
        <authorList>
            <consortium name="US DOE Joint Genome Institute (JGI-PGF)"/>
            <person name="Lucas S."/>
            <person name="Copeland A."/>
            <person name="Lapidus A."/>
            <person name="Glavina del Rio T."/>
            <person name="Dalin E."/>
            <person name="Tice H."/>
            <person name="Bruce D."/>
            <person name="Goodwin L."/>
            <person name="Pitluck S."/>
            <person name="Larimer F."/>
            <person name="Land M.L."/>
            <person name="Hauser L."/>
            <person name="Muyzer G."/>
        </authorList>
    </citation>
    <scope>NUCLEOTIDE SEQUENCE [LARGE SCALE GENOMIC DNA]</scope>
    <source>
        <strain evidence="8 9">AHT 1</strain>
    </source>
</reference>
<feature type="region of interest" description="Disordered" evidence="5">
    <location>
        <begin position="124"/>
        <end position="146"/>
    </location>
</feature>
<feature type="transmembrane region" description="Helical" evidence="6">
    <location>
        <begin position="38"/>
        <end position="60"/>
    </location>
</feature>
<evidence type="ECO:0000256" key="3">
    <source>
        <dbReference type="ARBA" id="ARBA00022989"/>
    </source>
</evidence>
<dbReference type="Pfam" id="PF06305">
    <property type="entry name" value="LapA_dom"/>
    <property type="match status" value="1"/>
</dbReference>
<feature type="compositionally biased region" description="Low complexity" evidence="5">
    <location>
        <begin position="124"/>
        <end position="135"/>
    </location>
</feature>
<dbReference type="STRING" id="555088.DealDRAFT_1392"/>
<dbReference type="eggNOG" id="COG5416">
    <property type="taxonomic scope" value="Bacteria"/>
</dbReference>
<organism evidence="8 9">
    <name type="scientific">Dethiobacter alkaliphilus AHT 1</name>
    <dbReference type="NCBI Taxonomy" id="555088"/>
    <lineage>
        <taxon>Bacteria</taxon>
        <taxon>Bacillati</taxon>
        <taxon>Bacillota</taxon>
        <taxon>Dethiobacteria</taxon>
        <taxon>Dethiobacterales</taxon>
        <taxon>Dethiobacteraceae</taxon>
        <taxon>Dethiobacter</taxon>
    </lineage>
</organism>
<evidence type="ECO:0000313" key="9">
    <source>
        <dbReference type="Proteomes" id="UP000006443"/>
    </source>
</evidence>
<gene>
    <name evidence="8" type="ORF">DealDRAFT_1392</name>
</gene>
<evidence type="ECO:0000256" key="1">
    <source>
        <dbReference type="ARBA" id="ARBA00022475"/>
    </source>
</evidence>
<dbReference type="PANTHER" id="PTHR41335:SF1">
    <property type="entry name" value="MEMBRANE PROTEIN"/>
    <property type="match status" value="1"/>
</dbReference>
<sequence length="146" mass="16200">MQLGVIVGLVFGVIIAFFAMLNTETIIVNYFFGQVYASVAIVVLGSALAGALAVGMFGLVTKIRTGFAFWDYQNRVERLAKEVAQLQEQKKALTDDLSYVNAECEEILRQKEIELAECEEEAAQQEVAAEATDQQEIVEEEKKDDN</sequence>
<dbReference type="InterPro" id="IPR010445">
    <property type="entry name" value="LapA_dom"/>
</dbReference>
<evidence type="ECO:0000256" key="4">
    <source>
        <dbReference type="ARBA" id="ARBA00023136"/>
    </source>
</evidence>
<evidence type="ECO:0000259" key="7">
    <source>
        <dbReference type="Pfam" id="PF06305"/>
    </source>
</evidence>
<evidence type="ECO:0000256" key="5">
    <source>
        <dbReference type="SAM" id="MobiDB-lite"/>
    </source>
</evidence>
<dbReference type="RefSeq" id="WP_008516111.1">
    <property type="nucleotide sequence ID" value="NZ_ACJM01000006.1"/>
</dbReference>
<proteinExistence type="predicted"/>
<keyword evidence="9" id="KW-1185">Reference proteome</keyword>
<keyword evidence="3 6" id="KW-1133">Transmembrane helix</keyword>